<dbReference type="InterPro" id="IPR020476">
    <property type="entry name" value="Nudix_hydrolase"/>
</dbReference>
<reference evidence="6 7" key="1">
    <citation type="journal article" date="2014" name="Int. J. Syst. Evol. Microbiol.">
        <title>Complete genome sequence of Corynebacterium casei LMG S-19264T (=DSM 44701T), isolated from a smear-ripened cheese.</title>
        <authorList>
            <consortium name="US DOE Joint Genome Institute (JGI-PGF)"/>
            <person name="Walter F."/>
            <person name="Albersmeier A."/>
            <person name="Kalinowski J."/>
            <person name="Ruckert C."/>
        </authorList>
    </citation>
    <scope>NUCLEOTIDE SEQUENCE [LARGE SCALE GENOMIC DNA]</scope>
    <source>
        <strain evidence="6 7">CGMCC 1.16330</strain>
    </source>
</reference>
<dbReference type="Proteomes" id="UP000597507">
    <property type="component" value="Unassembled WGS sequence"/>
</dbReference>
<evidence type="ECO:0000313" key="7">
    <source>
        <dbReference type="Proteomes" id="UP000597507"/>
    </source>
</evidence>
<dbReference type="SUPFAM" id="SSF55811">
    <property type="entry name" value="Nudix"/>
    <property type="match status" value="1"/>
</dbReference>
<dbReference type="Gene3D" id="3.90.79.10">
    <property type="entry name" value="Nucleoside Triphosphate Pyrophosphohydrolase"/>
    <property type="match status" value="1"/>
</dbReference>
<comment type="similarity">
    <text evidence="4">Belongs to the Nudix hydrolase family.</text>
</comment>
<dbReference type="InterPro" id="IPR020084">
    <property type="entry name" value="NUDIX_hydrolase_CS"/>
</dbReference>
<dbReference type="PRINTS" id="PR00502">
    <property type="entry name" value="NUDIXFAMILY"/>
</dbReference>
<dbReference type="EMBL" id="BMKS01000002">
    <property type="protein sequence ID" value="GGG23121.1"/>
    <property type="molecule type" value="Genomic_DNA"/>
</dbReference>
<keyword evidence="2 4" id="KW-0378">Hydrolase</keyword>
<dbReference type="GO" id="GO:0016787">
    <property type="term" value="F:hydrolase activity"/>
    <property type="evidence" value="ECO:0007669"/>
    <property type="project" value="UniProtKB-KW"/>
</dbReference>
<protein>
    <submittedName>
        <fullName evidence="6">NUDIX hydrolase</fullName>
    </submittedName>
</protein>
<evidence type="ECO:0000256" key="2">
    <source>
        <dbReference type="ARBA" id="ARBA00022801"/>
    </source>
</evidence>
<dbReference type="RefSeq" id="WP_188898806.1">
    <property type="nucleotide sequence ID" value="NZ_BMKS01000002.1"/>
</dbReference>
<dbReference type="InterPro" id="IPR000086">
    <property type="entry name" value="NUDIX_hydrolase_dom"/>
</dbReference>
<dbReference type="PANTHER" id="PTHR43046:SF12">
    <property type="entry name" value="GDP-MANNOSE MANNOSYL HYDROLASE"/>
    <property type="match status" value="1"/>
</dbReference>
<comment type="caution">
    <text evidence="6">The sequence shown here is derived from an EMBL/GenBank/DDBJ whole genome shotgun (WGS) entry which is preliminary data.</text>
</comment>
<feature type="domain" description="Nudix hydrolase" evidence="5">
    <location>
        <begin position="10"/>
        <end position="146"/>
    </location>
</feature>
<keyword evidence="7" id="KW-1185">Reference proteome</keyword>
<sequence>MVAGMRRRAARRTSCGVIVSDDGTRLLLGRPPQSRRWDIPKGVAAPGEAFAEAALRELEEETGLRADPAALMPLGVHPYMPGKDLALFLWRPVVMPDPARLRCRSLLPLPDGRRIPEIATFAVVPWDEALARVGRNLARVLEEVRHGPEWPFAPRG</sequence>
<dbReference type="Pfam" id="PF00293">
    <property type="entry name" value="NUDIX"/>
    <property type="match status" value="1"/>
</dbReference>
<keyword evidence="3" id="KW-0460">Magnesium</keyword>
<evidence type="ECO:0000256" key="3">
    <source>
        <dbReference type="ARBA" id="ARBA00022842"/>
    </source>
</evidence>
<dbReference type="PANTHER" id="PTHR43046">
    <property type="entry name" value="GDP-MANNOSE MANNOSYL HYDROLASE"/>
    <property type="match status" value="1"/>
</dbReference>
<organism evidence="6 7">
    <name type="scientific">Caldovatus sediminis</name>
    <dbReference type="NCBI Taxonomy" id="2041189"/>
    <lineage>
        <taxon>Bacteria</taxon>
        <taxon>Pseudomonadati</taxon>
        <taxon>Pseudomonadota</taxon>
        <taxon>Alphaproteobacteria</taxon>
        <taxon>Acetobacterales</taxon>
        <taxon>Roseomonadaceae</taxon>
        <taxon>Caldovatus</taxon>
    </lineage>
</organism>
<evidence type="ECO:0000259" key="5">
    <source>
        <dbReference type="PROSITE" id="PS51462"/>
    </source>
</evidence>
<name>A0A8J3EB47_9PROT</name>
<dbReference type="PROSITE" id="PS51462">
    <property type="entry name" value="NUDIX"/>
    <property type="match status" value="1"/>
</dbReference>
<comment type="cofactor">
    <cofactor evidence="1">
        <name>Mg(2+)</name>
        <dbReference type="ChEBI" id="CHEBI:18420"/>
    </cofactor>
</comment>
<gene>
    <name evidence="6" type="ORF">GCM10010964_09080</name>
</gene>
<accession>A0A8J3EB47</accession>
<evidence type="ECO:0000313" key="6">
    <source>
        <dbReference type="EMBL" id="GGG23121.1"/>
    </source>
</evidence>
<dbReference type="AlphaFoldDB" id="A0A8J3EB47"/>
<evidence type="ECO:0000256" key="4">
    <source>
        <dbReference type="RuleBase" id="RU003476"/>
    </source>
</evidence>
<evidence type="ECO:0000256" key="1">
    <source>
        <dbReference type="ARBA" id="ARBA00001946"/>
    </source>
</evidence>
<dbReference type="PROSITE" id="PS00893">
    <property type="entry name" value="NUDIX_BOX"/>
    <property type="match status" value="1"/>
</dbReference>
<dbReference type="InterPro" id="IPR015797">
    <property type="entry name" value="NUDIX_hydrolase-like_dom_sf"/>
</dbReference>
<proteinExistence type="inferred from homology"/>